<evidence type="ECO:0000313" key="4">
    <source>
        <dbReference type="Proteomes" id="UP001221413"/>
    </source>
</evidence>
<name>A0AAD6ITK6_DREDA</name>
<feature type="region of interest" description="Disordered" evidence="2">
    <location>
        <begin position="1"/>
        <end position="23"/>
    </location>
</feature>
<dbReference type="AlphaFoldDB" id="A0AAD6ITK6"/>
<keyword evidence="4" id="KW-1185">Reference proteome</keyword>
<feature type="compositionally biased region" description="Polar residues" evidence="2">
    <location>
        <begin position="441"/>
        <end position="452"/>
    </location>
</feature>
<evidence type="ECO:0000256" key="2">
    <source>
        <dbReference type="SAM" id="MobiDB-lite"/>
    </source>
</evidence>
<keyword evidence="1" id="KW-0175">Coiled coil</keyword>
<feature type="region of interest" description="Disordered" evidence="2">
    <location>
        <begin position="427"/>
        <end position="487"/>
    </location>
</feature>
<accession>A0AAD6ITK6</accession>
<reference evidence="3" key="1">
    <citation type="submission" date="2023-01" db="EMBL/GenBank/DDBJ databases">
        <title>The chitinases involved in constricting ring structure development in the nematode-trapping fungus Drechslerella dactyloides.</title>
        <authorList>
            <person name="Wang R."/>
            <person name="Zhang L."/>
            <person name="Tang P."/>
            <person name="Li S."/>
            <person name="Liang L."/>
        </authorList>
    </citation>
    <scope>NUCLEOTIDE SEQUENCE</scope>
    <source>
        <strain evidence="3">YMF1.00031</strain>
    </source>
</reference>
<organism evidence="3 4">
    <name type="scientific">Drechslerella dactyloides</name>
    <name type="common">Nematode-trapping fungus</name>
    <name type="synonym">Arthrobotrys dactyloides</name>
    <dbReference type="NCBI Taxonomy" id="74499"/>
    <lineage>
        <taxon>Eukaryota</taxon>
        <taxon>Fungi</taxon>
        <taxon>Dikarya</taxon>
        <taxon>Ascomycota</taxon>
        <taxon>Pezizomycotina</taxon>
        <taxon>Orbiliomycetes</taxon>
        <taxon>Orbiliales</taxon>
        <taxon>Orbiliaceae</taxon>
        <taxon>Drechslerella</taxon>
    </lineage>
</organism>
<proteinExistence type="predicted"/>
<gene>
    <name evidence="3" type="ORF">Dda_7041</name>
</gene>
<comment type="caution">
    <text evidence="3">The sequence shown here is derived from an EMBL/GenBank/DDBJ whole genome shotgun (WGS) entry which is preliminary data.</text>
</comment>
<dbReference type="EMBL" id="JAQGDS010000009">
    <property type="protein sequence ID" value="KAJ6258126.1"/>
    <property type="molecule type" value="Genomic_DNA"/>
</dbReference>
<feature type="compositionally biased region" description="Polar residues" evidence="2">
    <location>
        <begin position="475"/>
        <end position="487"/>
    </location>
</feature>
<evidence type="ECO:0000256" key="1">
    <source>
        <dbReference type="SAM" id="Coils"/>
    </source>
</evidence>
<evidence type="ECO:0000313" key="3">
    <source>
        <dbReference type="EMBL" id="KAJ6258126.1"/>
    </source>
</evidence>
<sequence>MPSPQIECEQSVPKPEPGMRSYHTRHPACPFNYDFAQAAGVDDKDRVYYLQAGRNLIRVWNNLRKVDFLSAQLAETSLETSLRIYREHVAKFDLERHVVLNAAVAQLDIKGGVPDLATTEEHFPSEFRDMFPLVVPQRYQISVRLWQEGSCICGKTHPRAGDSLTDMIEVPSKSNTPVPKADGLPVAAAEPKTPVRPKVTEGAIDATIAIEGKEAPRIHTDQIDWTTLNPDVLDHQNFELANANFGNMDLSREDPSNIHLDGNLEFGSWSFGEIDAFHSRNASPGDRTIESLSMTRGWVGETEGGAIAYERPRELPVGWPASLEGSQSEAGEEIETLITAIRSHDARGVRRLRESEAKYNDLKNEHEDLKNENEDLKNENEVLKNEYQKMQEELQKNANMLKTLHRNLLIAEDSLIPTLAHLRSQNEQTKHLHCRKEDQGTTESPTPKQQKANGWKGFPKMLPASGHDGLGFATVSESQHPIYDQTT</sequence>
<feature type="coiled-coil region" evidence="1">
    <location>
        <begin position="352"/>
        <end position="407"/>
    </location>
</feature>
<protein>
    <submittedName>
        <fullName evidence="3">Uncharacterized protein</fullName>
    </submittedName>
</protein>
<dbReference type="Proteomes" id="UP001221413">
    <property type="component" value="Unassembled WGS sequence"/>
</dbReference>